<proteinExistence type="predicted"/>
<accession>A0ACC2CN35</accession>
<evidence type="ECO:0000313" key="1">
    <source>
        <dbReference type="EMBL" id="KAJ7543350.1"/>
    </source>
</evidence>
<name>A0ACC2CN35_DIPCM</name>
<reference evidence="2" key="1">
    <citation type="journal article" date="2024" name="Proc. Natl. Acad. Sci. U.S.A.">
        <title>Extraordinary preservation of gene collinearity over three hundred million years revealed in homosporous lycophytes.</title>
        <authorList>
            <person name="Li C."/>
            <person name="Wickell D."/>
            <person name="Kuo L.Y."/>
            <person name="Chen X."/>
            <person name="Nie B."/>
            <person name="Liao X."/>
            <person name="Peng D."/>
            <person name="Ji J."/>
            <person name="Jenkins J."/>
            <person name="Williams M."/>
            <person name="Shu S."/>
            <person name="Plott C."/>
            <person name="Barry K."/>
            <person name="Rajasekar S."/>
            <person name="Grimwood J."/>
            <person name="Han X."/>
            <person name="Sun S."/>
            <person name="Hou Z."/>
            <person name="He W."/>
            <person name="Dai G."/>
            <person name="Sun C."/>
            <person name="Schmutz J."/>
            <person name="Leebens-Mack J.H."/>
            <person name="Li F.W."/>
            <person name="Wang L."/>
        </authorList>
    </citation>
    <scope>NUCLEOTIDE SEQUENCE [LARGE SCALE GENOMIC DNA]</scope>
    <source>
        <strain evidence="2">cv. PW_Plant_1</strain>
    </source>
</reference>
<evidence type="ECO:0000313" key="2">
    <source>
        <dbReference type="Proteomes" id="UP001162992"/>
    </source>
</evidence>
<comment type="caution">
    <text evidence="1">The sequence shown here is derived from an EMBL/GenBank/DDBJ whole genome shotgun (WGS) entry which is preliminary data.</text>
</comment>
<protein>
    <submittedName>
        <fullName evidence="1">Uncharacterized protein</fullName>
    </submittedName>
</protein>
<dbReference type="EMBL" id="CM055100">
    <property type="protein sequence ID" value="KAJ7543350.1"/>
    <property type="molecule type" value="Genomic_DNA"/>
</dbReference>
<organism evidence="1 2">
    <name type="scientific">Diphasiastrum complanatum</name>
    <name type="common">Issler's clubmoss</name>
    <name type="synonym">Lycopodium complanatum</name>
    <dbReference type="NCBI Taxonomy" id="34168"/>
    <lineage>
        <taxon>Eukaryota</taxon>
        <taxon>Viridiplantae</taxon>
        <taxon>Streptophyta</taxon>
        <taxon>Embryophyta</taxon>
        <taxon>Tracheophyta</taxon>
        <taxon>Lycopodiopsida</taxon>
        <taxon>Lycopodiales</taxon>
        <taxon>Lycopodiaceae</taxon>
        <taxon>Lycopodioideae</taxon>
        <taxon>Diphasiastrum</taxon>
    </lineage>
</organism>
<gene>
    <name evidence="1" type="ORF">O6H91_09G034200</name>
</gene>
<sequence length="415" mass="46839">MVMFALGQPALASSQLAHHHILSDCVLLDKSCHIRTILGFTNTSATSLSEQFCLKLAYKQKTQASCSLVSSSTEDWNRARSRTRKHHGSLVNGVNSGVDKACSVDIVLEKPQQRKSRKKRITTTEKDNDTKNKVLAGQHLFSFPQGPSNANFHLYESTTDLSNAVAEHIVQLSKEAVEQHNMFTIVLSRGSIVKVLSRLAQKPFVNHIDWEKWHIFWSERFSAQPFHPGNEPADDEFLPKVHIPRNQVHAIEEFEEAKAAAQAYEDKLRILVRKKLLPLEKLNKHPRFDLILLDLGLDGHIASLFPNSSLLVEERRWVVPFSKFQKPIHQGVTMTLPCINSAAHVAFVVFGTEKAEILQRVLERAALPGALPAQLVRLSDGVLSWFSDKEAASYLSIEQWNDSKKFSYFNFGPFQ</sequence>
<dbReference type="Proteomes" id="UP001162992">
    <property type="component" value="Chromosome 9"/>
</dbReference>
<keyword evidence="2" id="KW-1185">Reference proteome</keyword>